<dbReference type="GO" id="GO:0004730">
    <property type="term" value="F:pseudouridylate synthase activity"/>
    <property type="evidence" value="ECO:0007669"/>
    <property type="project" value="InterPro"/>
</dbReference>
<evidence type="ECO:0000256" key="3">
    <source>
        <dbReference type="ARBA" id="ARBA00022777"/>
    </source>
</evidence>
<keyword evidence="5" id="KW-0464">Manganese</keyword>
<dbReference type="AlphaFoldDB" id="A0A2S5B3S7"/>
<dbReference type="HAMAP" id="MF_01876">
    <property type="entry name" value="PsiMP_glycosidase"/>
    <property type="match status" value="1"/>
</dbReference>
<evidence type="ECO:0000256" key="5">
    <source>
        <dbReference type="ARBA" id="ARBA00023211"/>
    </source>
</evidence>
<dbReference type="OrthoDB" id="198885at2759"/>
<evidence type="ECO:0000256" key="7">
    <source>
        <dbReference type="ARBA" id="ARBA00023295"/>
    </source>
</evidence>
<name>A0A2S5B3S7_9BASI</name>
<dbReference type="InterPro" id="IPR022830">
    <property type="entry name" value="Indigdn_synthA-like"/>
</dbReference>
<dbReference type="Gene3D" id="3.40.1190.20">
    <property type="match status" value="1"/>
</dbReference>
<feature type="region of interest" description="Disordered" evidence="8">
    <location>
        <begin position="375"/>
        <end position="397"/>
    </location>
</feature>
<comment type="caution">
    <text evidence="10">The sequence shown here is derived from an EMBL/GenBank/DDBJ whole genome shotgun (WGS) entry which is preliminary data.</text>
</comment>
<evidence type="ECO:0000256" key="8">
    <source>
        <dbReference type="SAM" id="MobiDB-lite"/>
    </source>
</evidence>
<dbReference type="InterPro" id="IPR029056">
    <property type="entry name" value="Ribokinase-like"/>
</dbReference>
<dbReference type="STRING" id="741276.A0A2S5B3S7"/>
<dbReference type="EMBL" id="PJQD01000085">
    <property type="protein sequence ID" value="POY71395.1"/>
    <property type="molecule type" value="Genomic_DNA"/>
</dbReference>
<evidence type="ECO:0000313" key="11">
    <source>
        <dbReference type="Proteomes" id="UP000237144"/>
    </source>
</evidence>
<dbReference type="GO" id="GO:0016301">
    <property type="term" value="F:kinase activity"/>
    <property type="evidence" value="ECO:0007669"/>
    <property type="project" value="UniProtKB-KW"/>
</dbReference>
<dbReference type="InterPro" id="IPR011611">
    <property type="entry name" value="PfkB_dom"/>
</dbReference>
<organism evidence="10 11">
    <name type="scientific">Rhodotorula taiwanensis</name>
    <dbReference type="NCBI Taxonomy" id="741276"/>
    <lineage>
        <taxon>Eukaryota</taxon>
        <taxon>Fungi</taxon>
        <taxon>Dikarya</taxon>
        <taxon>Basidiomycota</taxon>
        <taxon>Pucciniomycotina</taxon>
        <taxon>Microbotryomycetes</taxon>
        <taxon>Sporidiobolales</taxon>
        <taxon>Sporidiobolaceae</taxon>
        <taxon>Rhodotorula</taxon>
    </lineage>
</organism>
<keyword evidence="6" id="KW-0456">Lyase</keyword>
<dbReference type="InterPro" id="IPR002173">
    <property type="entry name" value="Carboh/pur_kinase_PfkB_CS"/>
</dbReference>
<protein>
    <recommendedName>
        <fullName evidence="9">Carbohydrate kinase PfkB domain-containing protein</fullName>
    </recommendedName>
</protein>
<evidence type="ECO:0000313" key="10">
    <source>
        <dbReference type="EMBL" id="POY71395.1"/>
    </source>
</evidence>
<gene>
    <name evidence="10" type="ORF">BMF94_5707</name>
</gene>
<dbReference type="Pfam" id="PF00294">
    <property type="entry name" value="PfkB"/>
    <property type="match status" value="1"/>
</dbReference>
<evidence type="ECO:0000256" key="6">
    <source>
        <dbReference type="ARBA" id="ARBA00023239"/>
    </source>
</evidence>
<proteinExistence type="inferred from homology"/>
<keyword evidence="1" id="KW-0808">Transferase</keyword>
<dbReference type="Proteomes" id="UP000237144">
    <property type="component" value="Unassembled WGS sequence"/>
</dbReference>
<evidence type="ECO:0000256" key="2">
    <source>
        <dbReference type="ARBA" id="ARBA00022723"/>
    </source>
</evidence>
<sequence length="791" mass="83527">MLRPRPVVRAASRRVRSFSTPAILKSRATSTRPALAGLPIDIAPEVAQAQAEGRPVVALESTLITHGLPPPHSQSLPKECEDILRQQGVTPATIAILNGRIKVGVESKDLDYLAEQGWLARKDKTIAERLWKVGRRELGAAVVKRLDGGTTVSGTMAVAHLAGIKIFSTGGIGGVHRGAETSFDISSDLIALSDTPVAVVCAGSKSMQILSLIGRLNSLDIGLTLEYLEAHAVPVAGYQTSDWPAFYTAVSGFKVPMRLESATEVAETIAMTDRLGLRSSLLLGNPIPTEYHAVGEELQRAVDQAVAESVENGMARSGKQVTPWLLQRVSELSQGKSLESNKALIRNNVKVGGEVALEYARLMRDATALPLRAFSPSVPPKTQPVSRNEPVRHRTPTPKASVVVAGVLAVDISMVPASSSPLKTTAPGSVKLTLGGVAGNVAGAAHSLLSSSASSADEVLLLAPVAEDTLGDVARGGLARRGMRTDGLVAPPGGRTATCGILLDEKGDLVGGIADMAIAHELEADQRIRSATPEIVCFDGNLSQEAMRGIVTHCSANSVPTFFEPTSNQKALQLLRALEKADRDLSSQLATVPAIVSHSAPNIHELSQLYEHVNFSEHSLYASRDWFDAYTVSAQDLAVRLPKWILDEGVAQMAIRLLSTSMFGTLFVKSGSRGVLAVQRVIGVDRVAEWPRLPRKKGTAVIRSGGVGDAIVLKHYDALPLVEADICNVTGAGDNLAGALLAGLARGCDPALPADLDRLIDLAQRAAVGTLKSGEAVGNHSELRHLLPAST</sequence>
<keyword evidence="2" id="KW-0479">Metal-binding</keyword>
<keyword evidence="4" id="KW-0378">Hydrolase</keyword>
<keyword evidence="11" id="KW-1185">Reference proteome</keyword>
<dbReference type="InterPro" id="IPR007342">
    <property type="entry name" value="PsuG"/>
</dbReference>
<keyword evidence="7" id="KW-0326">Glycosidase</keyword>
<feature type="domain" description="Carbohydrate kinase PfkB" evidence="9">
    <location>
        <begin position="401"/>
        <end position="582"/>
    </location>
</feature>
<dbReference type="SUPFAM" id="SSF110581">
    <property type="entry name" value="Indigoidine synthase A-like"/>
    <property type="match status" value="1"/>
</dbReference>
<keyword evidence="3" id="KW-0418">Kinase</keyword>
<dbReference type="PANTHER" id="PTHR42909">
    <property type="entry name" value="ZGC:136858"/>
    <property type="match status" value="1"/>
</dbReference>
<dbReference type="GO" id="GO:0046872">
    <property type="term" value="F:metal ion binding"/>
    <property type="evidence" value="ECO:0007669"/>
    <property type="project" value="UniProtKB-KW"/>
</dbReference>
<accession>A0A2S5B3S7</accession>
<evidence type="ECO:0000256" key="4">
    <source>
        <dbReference type="ARBA" id="ARBA00022801"/>
    </source>
</evidence>
<evidence type="ECO:0000259" key="9">
    <source>
        <dbReference type="Pfam" id="PF00294"/>
    </source>
</evidence>
<dbReference type="PROSITE" id="PS00584">
    <property type="entry name" value="PFKB_KINASES_2"/>
    <property type="match status" value="1"/>
</dbReference>
<dbReference type="SUPFAM" id="SSF53613">
    <property type="entry name" value="Ribokinase-like"/>
    <property type="match status" value="1"/>
</dbReference>
<dbReference type="GO" id="GO:0016798">
    <property type="term" value="F:hydrolase activity, acting on glycosyl bonds"/>
    <property type="evidence" value="ECO:0007669"/>
    <property type="project" value="UniProtKB-KW"/>
</dbReference>
<dbReference type="Pfam" id="PF04227">
    <property type="entry name" value="Indigoidine_A"/>
    <property type="match status" value="1"/>
</dbReference>
<dbReference type="GO" id="GO:0005737">
    <property type="term" value="C:cytoplasm"/>
    <property type="evidence" value="ECO:0007669"/>
    <property type="project" value="TreeGrafter"/>
</dbReference>
<dbReference type="Gene3D" id="3.40.1790.10">
    <property type="entry name" value="Indigoidine synthase domain"/>
    <property type="match status" value="1"/>
</dbReference>
<reference evidence="10 11" key="1">
    <citation type="journal article" date="2018" name="Front. Microbiol.">
        <title>Prospects for Fungal Bioremediation of Acidic Radioactive Waste Sites: Characterization and Genome Sequence of Rhodotorula taiwanensis MD1149.</title>
        <authorList>
            <person name="Tkavc R."/>
            <person name="Matrosova V.Y."/>
            <person name="Grichenko O.E."/>
            <person name="Gostincar C."/>
            <person name="Volpe R.P."/>
            <person name="Klimenkova P."/>
            <person name="Gaidamakova E.K."/>
            <person name="Zhou C.E."/>
            <person name="Stewart B.J."/>
            <person name="Lyman M.G."/>
            <person name="Malfatti S.A."/>
            <person name="Rubinfeld B."/>
            <person name="Courtot M."/>
            <person name="Singh J."/>
            <person name="Dalgard C.L."/>
            <person name="Hamilton T."/>
            <person name="Frey K.G."/>
            <person name="Gunde-Cimerman N."/>
            <person name="Dugan L."/>
            <person name="Daly M.J."/>
        </authorList>
    </citation>
    <scope>NUCLEOTIDE SEQUENCE [LARGE SCALE GENOMIC DNA]</scope>
    <source>
        <strain evidence="10 11">MD1149</strain>
    </source>
</reference>
<dbReference type="PANTHER" id="PTHR42909:SF1">
    <property type="entry name" value="CARBOHYDRATE KINASE PFKB DOMAIN-CONTAINING PROTEIN"/>
    <property type="match status" value="1"/>
</dbReference>
<evidence type="ECO:0000256" key="1">
    <source>
        <dbReference type="ARBA" id="ARBA00022679"/>
    </source>
</evidence>